<keyword evidence="4" id="KW-1185">Reference proteome</keyword>
<dbReference type="SUPFAM" id="SSF46966">
    <property type="entry name" value="Spectrin repeat"/>
    <property type="match status" value="1"/>
</dbReference>
<gene>
    <name evidence="3" type="ORF">F7725_009049</name>
</gene>
<dbReference type="Gene3D" id="1.20.58.60">
    <property type="match status" value="1"/>
</dbReference>
<dbReference type="Pfam" id="PF23289">
    <property type="entry name" value="Spectrin_5"/>
    <property type="match status" value="1"/>
</dbReference>
<evidence type="ECO:0000256" key="1">
    <source>
        <dbReference type="ARBA" id="ARBA00022658"/>
    </source>
</evidence>
<feature type="domain" description="Guanine nucleotide exchange factor DBS-like spectrin-like" evidence="2">
    <location>
        <begin position="158"/>
        <end position="209"/>
    </location>
</feature>
<dbReference type="AlphaFoldDB" id="A0A7J5Z6F6"/>
<comment type="caution">
    <text evidence="3">The sequence shown here is derived from an EMBL/GenBank/DDBJ whole genome shotgun (WGS) entry which is preliminary data.</text>
</comment>
<dbReference type="Proteomes" id="UP000518266">
    <property type="component" value="Unassembled WGS sequence"/>
</dbReference>
<evidence type="ECO:0000259" key="2">
    <source>
        <dbReference type="Pfam" id="PF23289"/>
    </source>
</evidence>
<dbReference type="InterPro" id="IPR051336">
    <property type="entry name" value="RhoGEF_Guanine_NuclExch_SF"/>
</dbReference>
<proteinExistence type="predicted"/>
<protein>
    <recommendedName>
        <fullName evidence="2">Guanine nucleotide exchange factor DBS-like spectrin-like domain-containing protein</fullName>
    </recommendedName>
</protein>
<reference evidence="3 4" key="1">
    <citation type="submission" date="2020-03" db="EMBL/GenBank/DDBJ databases">
        <title>Dissostichus mawsoni Genome sequencing and assembly.</title>
        <authorList>
            <person name="Park H."/>
        </authorList>
    </citation>
    <scope>NUCLEOTIDE SEQUENCE [LARGE SCALE GENOMIC DNA]</scope>
    <source>
        <strain evidence="3">DM0001</strain>
        <tissue evidence="3">Muscle</tissue>
    </source>
</reference>
<evidence type="ECO:0000313" key="3">
    <source>
        <dbReference type="EMBL" id="KAF3857190.1"/>
    </source>
</evidence>
<dbReference type="PANTHER" id="PTHR22826">
    <property type="entry name" value="RHO GUANINE EXCHANGE FACTOR-RELATED"/>
    <property type="match status" value="1"/>
</dbReference>
<dbReference type="PANTHER" id="PTHR22826:SF115">
    <property type="entry name" value="GUANINE NUCLEOTIDE EXCHANGE FACTOR DBS"/>
    <property type="match status" value="1"/>
</dbReference>
<evidence type="ECO:0000313" key="4">
    <source>
        <dbReference type="Proteomes" id="UP000518266"/>
    </source>
</evidence>
<name>A0A7J5Z6F6_DISMA</name>
<dbReference type="GO" id="GO:0035025">
    <property type="term" value="P:positive regulation of Rho protein signal transduction"/>
    <property type="evidence" value="ECO:0007669"/>
    <property type="project" value="TreeGrafter"/>
</dbReference>
<accession>A0A7J5Z6F6</accession>
<dbReference type="OrthoDB" id="10004999at2759"/>
<dbReference type="GO" id="GO:0005085">
    <property type="term" value="F:guanyl-nucleotide exchange factor activity"/>
    <property type="evidence" value="ECO:0007669"/>
    <property type="project" value="UniProtKB-KW"/>
</dbReference>
<organism evidence="3 4">
    <name type="scientific">Dissostichus mawsoni</name>
    <name type="common">Antarctic cod</name>
    <dbReference type="NCBI Taxonomy" id="36200"/>
    <lineage>
        <taxon>Eukaryota</taxon>
        <taxon>Metazoa</taxon>
        <taxon>Chordata</taxon>
        <taxon>Craniata</taxon>
        <taxon>Vertebrata</taxon>
        <taxon>Euteleostomi</taxon>
        <taxon>Actinopterygii</taxon>
        <taxon>Neopterygii</taxon>
        <taxon>Teleostei</taxon>
        <taxon>Neoteleostei</taxon>
        <taxon>Acanthomorphata</taxon>
        <taxon>Eupercaria</taxon>
        <taxon>Perciformes</taxon>
        <taxon>Notothenioidei</taxon>
        <taxon>Nototheniidae</taxon>
        <taxon>Dissostichus</taxon>
    </lineage>
</organism>
<dbReference type="EMBL" id="JAAKFY010000005">
    <property type="protein sequence ID" value="KAF3857190.1"/>
    <property type="molecule type" value="Genomic_DNA"/>
</dbReference>
<dbReference type="GO" id="GO:0005737">
    <property type="term" value="C:cytoplasm"/>
    <property type="evidence" value="ECO:0007669"/>
    <property type="project" value="TreeGrafter"/>
</dbReference>
<sequence>MTYDELENLATVQRLLGQLDETETAFEDFWERHRAKLEQCLQLRHFEKRFREVRTQLDVTSERLSGFSEVSVSPAHAEHVLRELSGHEDKACDRLIENSHYAEDSIRPKCSELRGVCEEISSTLRSKKSLLLRAMELHHALEKASRWCEEGIFLLASQPVDRCQSQDGAEAALQELERYLDTGSLHTLTDRSAICCQYEAVITSQLRVRRKRILHAQL</sequence>
<dbReference type="InterPro" id="IPR056466">
    <property type="entry name" value="Spectrin_DBS"/>
</dbReference>
<keyword evidence="1" id="KW-0344">Guanine-nucleotide releasing factor</keyword>